<reference evidence="3" key="1">
    <citation type="submission" date="2017-02" db="UniProtKB">
        <authorList>
            <consortium name="WormBaseParasite"/>
        </authorList>
    </citation>
    <scope>IDENTIFICATION</scope>
</reference>
<sequence>MHAFVVVGRDTLTFLNDTLQEAIETKNCCRCEAVLLLFERVADYLTEVDFAAVERVIQLCSEIPKWQEVSLHVTDVSRLGITLMRLLYSLSHL</sequence>
<protein>
    <submittedName>
        <fullName evidence="3">BACK domain-containing protein</fullName>
    </submittedName>
</protein>
<keyword evidence="2" id="KW-1185">Reference proteome</keyword>
<evidence type="ECO:0000313" key="3">
    <source>
        <dbReference type="WBParaSite" id="ASIM_0000931801-mRNA-1"/>
    </source>
</evidence>
<dbReference type="EMBL" id="UYRR01026487">
    <property type="protein sequence ID" value="VDK36516.1"/>
    <property type="molecule type" value="Genomic_DNA"/>
</dbReference>
<evidence type="ECO:0000313" key="1">
    <source>
        <dbReference type="EMBL" id="VDK36516.1"/>
    </source>
</evidence>
<reference evidence="1 2" key="2">
    <citation type="submission" date="2018-11" db="EMBL/GenBank/DDBJ databases">
        <authorList>
            <consortium name="Pathogen Informatics"/>
        </authorList>
    </citation>
    <scope>NUCLEOTIDE SEQUENCE [LARGE SCALE GENOMIC DNA]</scope>
</reference>
<accession>A0A0M3JNS6</accession>
<name>A0A0M3JNS6_ANISI</name>
<dbReference type="OrthoDB" id="2016913at2759"/>
<dbReference type="WBParaSite" id="ASIM_0000931801-mRNA-1">
    <property type="protein sequence ID" value="ASIM_0000931801-mRNA-1"/>
    <property type="gene ID" value="ASIM_0000931801"/>
</dbReference>
<proteinExistence type="predicted"/>
<dbReference type="AlphaFoldDB" id="A0A0M3JNS6"/>
<evidence type="ECO:0000313" key="2">
    <source>
        <dbReference type="Proteomes" id="UP000267096"/>
    </source>
</evidence>
<organism evidence="3">
    <name type="scientific">Anisakis simplex</name>
    <name type="common">Herring worm</name>
    <dbReference type="NCBI Taxonomy" id="6269"/>
    <lineage>
        <taxon>Eukaryota</taxon>
        <taxon>Metazoa</taxon>
        <taxon>Ecdysozoa</taxon>
        <taxon>Nematoda</taxon>
        <taxon>Chromadorea</taxon>
        <taxon>Rhabditida</taxon>
        <taxon>Spirurina</taxon>
        <taxon>Ascaridomorpha</taxon>
        <taxon>Ascaridoidea</taxon>
        <taxon>Anisakidae</taxon>
        <taxon>Anisakis</taxon>
        <taxon>Anisakis simplex complex</taxon>
    </lineage>
</organism>
<gene>
    <name evidence="1" type="ORF">ASIM_LOCUS9067</name>
</gene>
<dbReference type="Proteomes" id="UP000267096">
    <property type="component" value="Unassembled WGS sequence"/>
</dbReference>